<keyword evidence="1" id="KW-0472">Membrane</keyword>
<protein>
    <recommendedName>
        <fullName evidence="2">Sensor histidine kinase NatK-like C-terminal domain-containing protein</fullName>
    </recommendedName>
</protein>
<dbReference type="Gene3D" id="3.30.565.10">
    <property type="entry name" value="Histidine kinase-like ATPase, C-terminal domain"/>
    <property type="match status" value="1"/>
</dbReference>
<sequence>MIEDALQDIPRIMTALAEWGACVLYISLSPKRLRGAALVAVLIAGLGVLIGVQTIAGALPLGLWSLGMVLAAGAMYGLIWATTDMDAKGAGDLVARAFVLAELIASFEWQLDQSFFAGEHWGPARVSLVMVVYGAAFVAAYFAERRNFPPGVTIPIDGRILASTLSIALVTFLMSNLSFVTDDTPFSGRAGQEIFYIRTLVDFAGFIALYAMRSQRLQLMRAVELQSMNTLLRTQHQQYLRSRQEREAVNARYHDLKHYIAAIRQETDATVRSGMVDQLEQSIRGYEAVAVDTGNAVVDTMLASKTAQAELEQITVTSVVDGTVVDFMDVMDVVTEMGNALDNAIEATARVPEREKRLVRVAVYRQDHFALLRFENWFGGELTLVDGLPATTKDDAHHHGYGLKNIRQAVEKYDGTLTVNVEDGWFVLRMLVPIPD</sequence>
<dbReference type="Pfam" id="PF14501">
    <property type="entry name" value="HATPase_c_5"/>
    <property type="match status" value="1"/>
</dbReference>
<dbReference type="PANTHER" id="PTHR40448:SF1">
    <property type="entry name" value="TWO-COMPONENT SENSOR HISTIDINE KINASE"/>
    <property type="match status" value="1"/>
</dbReference>
<evidence type="ECO:0000313" key="3">
    <source>
        <dbReference type="EMBL" id="GAA5517994.1"/>
    </source>
</evidence>
<organism evidence="3 4">
    <name type="scientific">Demequina sediminis</name>
    <dbReference type="NCBI Taxonomy" id="1930058"/>
    <lineage>
        <taxon>Bacteria</taxon>
        <taxon>Bacillati</taxon>
        <taxon>Actinomycetota</taxon>
        <taxon>Actinomycetes</taxon>
        <taxon>Micrococcales</taxon>
        <taxon>Demequinaceae</taxon>
        <taxon>Demequina</taxon>
    </lineage>
</organism>
<feature type="transmembrane region" description="Helical" evidence="1">
    <location>
        <begin position="123"/>
        <end position="144"/>
    </location>
</feature>
<dbReference type="CDD" id="cd16935">
    <property type="entry name" value="HATPase_AgrC-ComD-like"/>
    <property type="match status" value="1"/>
</dbReference>
<feature type="transmembrane region" description="Helical" evidence="1">
    <location>
        <begin position="156"/>
        <end position="174"/>
    </location>
</feature>
<keyword evidence="4" id="KW-1185">Reference proteome</keyword>
<dbReference type="Proteomes" id="UP001426770">
    <property type="component" value="Unassembled WGS sequence"/>
</dbReference>
<evidence type="ECO:0000313" key="4">
    <source>
        <dbReference type="Proteomes" id="UP001426770"/>
    </source>
</evidence>
<comment type="caution">
    <text evidence="3">The sequence shown here is derived from an EMBL/GenBank/DDBJ whole genome shotgun (WGS) entry which is preliminary data.</text>
</comment>
<feature type="transmembrane region" description="Helical" evidence="1">
    <location>
        <begin position="61"/>
        <end position="81"/>
    </location>
</feature>
<accession>A0ABP9WEL6</accession>
<feature type="domain" description="Sensor histidine kinase NatK-like C-terminal" evidence="2">
    <location>
        <begin position="328"/>
        <end position="433"/>
    </location>
</feature>
<dbReference type="RefSeq" id="WP_286213879.1">
    <property type="nucleotide sequence ID" value="NZ_AP027736.1"/>
</dbReference>
<evidence type="ECO:0000256" key="1">
    <source>
        <dbReference type="SAM" id="Phobius"/>
    </source>
</evidence>
<dbReference type="SUPFAM" id="SSF55874">
    <property type="entry name" value="ATPase domain of HSP90 chaperone/DNA topoisomerase II/histidine kinase"/>
    <property type="match status" value="1"/>
</dbReference>
<keyword evidence="1" id="KW-0812">Transmembrane</keyword>
<proteinExistence type="predicted"/>
<feature type="transmembrane region" description="Helical" evidence="1">
    <location>
        <begin position="194"/>
        <end position="212"/>
    </location>
</feature>
<dbReference type="InterPro" id="IPR036890">
    <property type="entry name" value="HATPase_C_sf"/>
</dbReference>
<dbReference type="PANTHER" id="PTHR40448">
    <property type="entry name" value="TWO-COMPONENT SENSOR HISTIDINE KINASE"/>
    <property type="match status" value="1"/>
</dbReference>
<feature type="transmembrane region" description="Helical" evidence="1">
    <location>
        <begin position="35"/>
        <end position="55"/>
    </location>
</feature>
<evidence type="ECO:0000259" key="2">
    <source>
        <dbReference type="Pfam" id="PF14501"/>
    </source>
</evidence>
<name>A0ABP9WEL6_9MICO</name>
<feature type="transmembrane region" description="Helical" evidence="1">
    <location>
        <begin position="12"/>
        <end position="28"/>
    </location>
</feature>
<keyword evidence="1" id="KW-1133">Transmembrane helix</keyword>
<feature type="transmembrane region" description="Helical" evidence="1">
    <location>
        <begin position="93"/>
        <end position="111"/>
    </location>
</feature>
<gene>
    <name evidence="3" type="ORF">Lsed01_00411</name>
</gene>
<dbReference type="EMBL" id="BAABRR010000002">
    <property type="protein sequence ID" value="GAA5517994.1"/>
    <property type="molecule type" value="Genomic_DNA"/>
</dbReference>
<reference evidence="3 4" key="1">
    <citation type="submission" date="2024-02" db="EMBL/GenBank/DDBJ databases">
        <title>Lysinimicrobium sediminis NBRC 112286.</title>
        <authorList>
            <person name="Ichikawa N."/>
            <person name="Katano-Makiyama Y."/>
            <person name="Hidaka K."/>
        </authorList>
    </citation>
    <scope>NUCLEOTIDE SEQUENCE [LARGE SCALE GENOMIC DNA]</scope>
    <source>
        <strain evidence="3 4">NBRC 112286</strain>
    </source>
</reference>
<dbReference type="InterPro" id="IPR032834">
    <property type="entry name" value="NatK-like_C"/>
</dbReference>